<dbReference type="RefSeq" id="WP_161260533.1">
    <property type="nucleotide sequence ID" value="NZ_JAFBDC010000002.1"/>
</dbReference>
<keyword evidence="1" id="KW-0143">Chaperone</keyword>
<reference evidence="2 3" key="1">
    <citation type="submission" date="2020-01" db="EMBL/GenBank/DDBJ databases">
        <title>Whole genome sequence of Heliobacterium gestii DSM 11169.</title>
        <authorList>
            <person name="Kyndt J.A."/>
            <person name="Meyer T.E."/>
        </authorList>
    </citation>
    <scope>NUCLEOTIDE SEQUENCE [LARGE SCALE GENOMIC DNA]</scope>
    <source>
        <strain evidence="2 3">DSM 11169</strain>
    </source>
</reference>
<evidence type="ECO:0000313" key="2">
    <source>
        <dbReference type="EMBL" id="MZP41940.1"/>
    </source>
</evidence>
<dbReference type="Proteomes" id="UP000471031">
    <property type="component" value="Unassembled WGS sequence"/>
</dbReference>
<dbReference type="Pfam" id="PF01025">
    <property type="entry name" value="GrpE"/>
    <property type="match status" value="1"/>
</dbReference>
<dbReference type="InterPro" id="IPR000740">
    <property type="entry name" value="GrpE"/>
</dbReference>
<dbReference type="EMBL" id="WXEX01000002">
    <property type="protein sequence ID" value="MZP41940.1"/>
    <property type="molecule type" value="Genomic_DNA"/>
</dbReference>
<gene>
    <name evidence="2" type="primary">grpE</name>
    <name evidence="2" type="ORF">GTO89_02685</name>
</gene>
<sequence length="110" mass="12373">MTTPVQPDTLEEMLALRDYCYAACEQGSAAEARIAKTVFDWLGNILRSMDVETILKDGKFQPGAQHIVGKVPTDSPEQDLVIKSTIRPGYRLRERLIRAQEVVVYGYEAE</sequence>
<name>A0A845LAI3_HELGE</name>
<protein>
    <submittedName>
        <fullName evidence="2">Nucleotide exchange factor GrpE</fullName>
    </submittedName>
</protein>
<dbReference type="GO" id="GO:0006457">
    <property type="term" value="P:protein folding"/>
    <property type="evidence" value="ECO:0007669"/>
    <property type="project" value="InterPro"/>
</dbReference>
<accession>A0A845LAI3</accession>
<dbReference type="GO" id="GO:0042803">
    <property type="term" value="F:protein homodimerization activity"/>
    <property type="evidence" value="ECO:0007669"/>
    <property type="project" value="InterPro"/>
</dbReference>
<dbReference type="GO" id="GO:0051087">
    <property type="term" value="F:protein-folding chaperone binding"/>
    <property type="evidence" value="ECO:0007669"/>
    <property type="project" value="InterPro"/>
</dbReference>
<dbReference type="OrthoDB" id="9789811at2"/>
<organism evidence="2 3">
    <name type="scientific">Heliomicrobium gestii</name>
    <name type="common">Heliobacterium gestii</name>
    <dbReference type="NCBI Taxonomy" id="2699"/>
    <lineage>
        <taxon>Bacteria</taxon>
        <taxon>Bacillati</taxon>
        <taxon>Bacillota</taxon>
        <taxon>Clostridia</taxon>
        <taxon>Eubacteriales</taxon>
        <taxon>Heliobacteriaceae</taxon>
        <taxon>Heliomicrobium</taxon>
    </lineage>
</organism>
<keyword evidence="3" id="KW-1185">Reference proteome</keyword>
<dbReference type="InterPro" id="IPR009012">
    <property type="entry name" value="GrpE_head"/>
</dbReference>
<proteinExistence type="predicted"/>
<dbReference type="AlphaFoldDB" id="A0A845LAI3"/>
<evidence type="ECO:0000313" key="3">
    <source>
        <dbReference type="Proteomes" id="UP000471031"/>
    </source>
</evidence>
<comment type="caution">
    <text evidence="2">The sequence shown here is derived from an EMBL/GenBank/DDBJ whole genome shotgun (WGS) entry which is preliminary data.</text>
</comment>
<dbReference type="GO" id="GO:0000774">
    <property type="term" value="F:adenyl-nucleotide exchange factor activity"/>
    <property type="evidence" value="ECO:0007669"/>
    <property type="project" value="InterPro"/>
</dbReference>
<dbReference type="Gene3D" id="2.30.22.10">
    <property type="entry name" value="Head domain of nucleotide exchange factor GrpE"/>
    <property type="match status" value="1"/>
</dbReference>
<evidence type="ECO:0000256" key="1">
    <source>
        <dbReference type="ARBA" id="ARBA00023186"/>
    </source>
</evidence>